<sequence length="63" mass="6539">MKTHAPGAIGTVSLEKVHTKELRGCPPLKGLSGLPFAGFPHLVVACNTPGNACNNETAPFPWG</sequence>
<name>A0ABP9NYI1_9BACT</name>
<proteinExistence type="predicted"/>
<dbReference type="Proteomes" id="UP001499852">
    <property type="component" value="Unassembled WGS sequence"/>
</dbReference>
<accession>A0ABP9NYI1</accession>
<protein>
    <submittedName>
        <fullName evidence="1">Uncharacterized protein</fullName>
    </submittedName>
</protein>
<evidence type="ECO:0000313" key="2">
    <source>
        <dbReference type="Proteomes" id="UP001499852"/>
    </source>
</evidence>
<reference evidence="2" key="1">
    <citation type="journal article" date="2019" name="Int. J. Syst. Evol. Microbiol.">
        <title>The Global Catalogue of Microorganisms (GCM) 10K type strain sequencing project: providing services to taxonomists for standard genome sequencing and annotation.</title>
        <authorList>
            <consortium name="The Broad Institute Genomics Platform"/>
            <consortium name="The Broad Institute Genome Sequencing Center for Infectious Disease"/>
            <person name="Wu L."/>
            <person name="Ma J."/>
        </authorList>
    </citation>
    <scope>NUCLEOTIDE SEQUENCE [LARGE SCALE GENOMIC DNA]</scope>
    <source>
        <strain evidence="2">JCM 18053</strain>
    </source>
</reference>
<dbReference type="EMBL" id="BAABIA010000002">
    <property type="protein sequence ID" value="GAA5136829.1"/>
    <property type="molecule type" value="Genomic_DNA"/>
</dbReference>
<comment type="caution">
    <text evidence="1">The sequence shown here is derived from an EMBL/GenBank/DDBJ whole genome shotgun (WGS) entry which is preliminary data.</text>
</comment>
<keyword evidence="2" id="KW-1185">Reference proteome</keyword>
<organism evidence="1 2">
    <name type="scientific">Prosthecobacter algae</name>
    <dbReference type="NCBI Taxonomy" id="1144682"/>
    <lineage>
        <taxon>Bacteria</taxon>
        <taxon>Pseudomonadati</taxon>
        <taxon>Verrucomicrobiota</taxon>
        <taxon>Verrucomicrobiia</taxon>
        <taxon>Verrucomicrobiales</taxon>
        <taxon>Verrucomicrobiaceae</taxon>
        <taxon>Prosthecobacter</taxon>
    </lineage>
</organism>
<evidence type="ECO:0000313" key="1">
    <source>
        <dbReference type="EMBL" id="GAA5136829.1"/>
    </source>
</evidence>
<gene>
    <name evidence="1" type="ORF">GCM10023213_12550</name>
</gene>